<organism evidence="3">
    <name type="scientific">Cyanoptyche gloeocystis</name>
    <dbReference type="NCBI Taxonomy" id="77922"/>
    <lineage>
        <taxon>Eukaryota</taxon>
        <taxon>Glaucocystophyceae</taxon>
        <taxon>Glaucocystophyceae incertae sedis</taxon>
        <taxon>Cyanoptyche</taxon>
    </lineage>
</organism>
<feature type="signal peptide" evidence="1">
    <location>
        <begin position="1"/>
        <end position="26"/>
    </location>
</feature>
<reference evidence="3" key="1">
    <citation type="submission" date="2021-01" db="EMBL/GenBank/DDBJ databases">
        <authorList>
            <person name="Corre E."/>
            <person name="Pelletier E."/>
            <person name="Niang G."/>
            <person name="Scheremetjew M."/>
            <person name="Finn R."/>
            <person name="Kale V."/>
            <person name="Holt S."/>
            <person name="Cochrane G."/>
            <person name="Meng A."/>
            <person name="Brown T."/>
            <person name="Cohen L."/>
        </authorList>
    </citation>
    <scope>NUCLEOTIDE SEQUENCE</scope>
    <source>
        <strain evidence="3">SAG4.97</strain>
    </source>
</reference>
<dbReference type="EMBL" id="HBGX01001493">
    <property type="protein sequence ID" value="CAD9551838.1"/>
    <property type="molecule type" value="Transcribed_RNA"/>
</dbReference>
<dbReference type="AlphaFoldDB" id="A0A6T9Z5G4"/>
<gene>
    <name evidence="2" type="ORF">CGLO1086_LOCUS673</name>
    <name evidence="3" type="ORF">CGLO1086_LOCUS674</name>
</gene>
<accession>A0A6T9Z5G4</accession>
<dbReference type="NCBIfam" id="TIGR02450">
    <property type="entry name" value="TIGR02450 family Trp-rich protein"/>
    <property type="match status" value="1"/>
</dbReference>
<keyword evidence="1" id="KW-0732">Signal</keyword>
<feature type="chain" id="PRO_5036191838" evidence="1">
    <location>
        <begin position="27"/>
        <end position="174"/>
    </location>
</feature>
<sequence>MPSSVSAGFTALPLIFFLSFYRPVDNGSVRKRCGLCSGSGKISCTACQGVGLLPHGGFQRKNPPLPPSRLVGSKWTAQEPTLGWRHFQVTKVEVQKAGKKNLSFAELESTCDPDVRMWVTAAKLRDRSIWVAGWKTLDEMRSVAPLGEQERQACPKCSTTGITPCPRCSGLGLL</sequence>
<protein>
    <submittedName>
        <fullName evidence="3">Uncharacterized protein</fullName>
    </submittedName>
</protein>
<dbReference type="InterPro" id="IPR012663">
    <property type="entry name" value="CHP02450_Tryp"/>
</dbReference>
<dbReference type="Pfam" id="PF09493">
    <property type="entry name" value="DUF2389"/>
    <property type="match status" value="1"/>
</dbReference>
<name>A0A6T9Z5G4_9EUKA</name>
<evidence type="ECO:0000313" key="2">
    <source>
        <dbReference type="EMBL" id="CAD9551838.1"/>
    </source>
</evidence>
<proteinExistence type="predicted"/>
<evidence type="ECO:0000313" key="3">
    <source>
        <dbReference type="EMBL" id="CAD9551841.1"/>
    </source>
</evidence>
<dbReference type="EMBL" id="HBGX01001494">
    <property type="protein sequence ID" value="CAD9551841.1"/>
    <property type="molecule type" value="Transcribed_RNA"/>
</dbReference>
<evidence type="ECO:0000256" key="1">
    <source>
        <dbReference type="SAM" id="SignalP"/>
    </source>
</evidence>